<dbReference type="PANTHER" id="PTHR45626">
    <property type="entry name" value="TRANSCRIPTION TERMINATION FACTOR 2-RELATED"/>
    <property type="match status" value="1"/>
</dbReference>
<dbReference type="EMBL" id="MU001512">
    <property type="protein sequence ID" value="KAF2438572.1"/>
    <property type="molecule type" value="Genomic_DNA"/>
</dbReference>
<keyword evidence="2" id="KW-0378">Hydrolase</keyword>
<proteinExistence type="predicted"/>
<keyword evidence="3" id="KW-0067">ATP-binding</keyword>
<keyword evidence="7" id="KW-1185">Reference proteome</keyword>
<dbReference type="InterPro" id="IPR000330">
    <property type="entry name" value="SNF2_N"/>
</dbReference>
<accession>A0A9P4P758</accession>
<dbReference type="AlphaFoldDB" id="A0A9P4P758"/>
<feature type="domain" description="SNF2 N-terminal" evidence="5">
    <location>
        <begin position="66"/>
        <end position="196"/>
    </location>
</feature>
<gene>
    <name evidence="6" type="ORF">P171DRAFT_491231</name>
</gene>
<dbReference type="InterPro" id="IPR038718">
    <property type="entry name" value="SNF2-like_sf"/>
</dbReference>
<dbReference type="InterPro" id="IPR027417">
    <property type="entry name" value="P-loop_NTPase"/>
</dbReference>
<dbReference type="Gene3D" id="3.40.50.10810">
    <property type="entry name" value="Tandem AAA-ATPase domain"/>
    <property type="match status" value="1"/>
</dbReference>
<evidence type="ECO:0000256" key="2">
    <source>
        <dbReference type="ARBA" id="ARBA00022801"/>
    </source>
</evidence>
<dbReference type="GO" id="GO:0008094">
    <property type="term" value="F:ATP-dependent activity, acting on DNA"/>
    <property type="evidence" value="ECO:0007669"/>
    <property type="project" value="TreeGrafter"/>
</dbReference>
<name>A0A9P4P758_9PLEO</name>
<reference evidence="6" key="1">
    <citation type="journal article" date="2020" name="Stud. Mycol.">
        <title>101 Dothideomycetes genomes: a test case for predicting lifestyles and emergence of pathogens.</title>
        <authorList>
            <person name="Haridas S."/>
            <person name="Albert R."/>
            <person name="Binder M."/>
            <person name="Bloem J."/>
            <person name="Labutti K."/>
            <person name="Salamov A."/>
            <person name="Andreopoulos B."/>
            <person name="Baker S."/>
            <person name="Barry K."/>
            <person name="Bills G."/>
            <person name="Bluhm B."/>
            <person name="Cannon C."/>
            <person name="Castanera R."/>
            <person name="Culley D."/>
            <person name="Daum C."/>
            <person name="Ezra D."/>
            <person name="Gonzalez J."/>
            <person name="Henrissat B."/>
            <person name="Kuo A."/>
            <person name="Liang C."/>
            <person name="Lipzen A."/>
            <person name="Lutzoni F."/>
            <person name="Magnuson J."/>
            <person name="Mondo S."/>
            <person name="Nolan M."/>
            <person name="Ohm R."/>
            <person name="Pangilinan J."/>
            <person name="Park H.-J."/>
            <person name="Ramirez L."/>
            <person name="Alfaro M."/>
            <person name="Sun H."/>
            <person name="Tritt A."/>
            <person name="Yoshinaga Y."/>
            <person name="Zwiers L.-H."/>
            <person name="Turgeon B."/>
            <person name="Goodwin S."/>
            <person name="Spatafora J."/>
            <person name="Crous P."/>
            <person name="Grigoriev I."/>
        </authorList>
    </citation>
    <scope>NUCLEOTIDE SEQUENCE</scope>
    <source>
        <strain evidence="6">CBS 690.94</strain>
    </source>
</reference>
<evidence type="ECO:0000256" key="4">
    <source>
        <dbReference type="SAM" id="MobiDB-lite"/>
    </source>
</evidence>
<evidence type="ECO:0000256" key="3">
    <source>
        <dbReference type="ARBA" id="ARBA00022840"/>
    </source>
</evidence>
<dbReference type="OrthoDB" id="2326412at2759"/>
<dbReference type="GO" id="GO:0005524">
    <property type="term" value="F:ATP binding"/>
    <property type="evidence" value="ECO:0007669"/>
    <property type="project" value="UniProtKB-KW"/>
</dbReference>
<evidence type="ECO:0000313" key="7">
    <source>
        <dbReference type="Proteomes" id="UP000799764"/>
    </source>
</evidence>
<dbReference type="GO" id="GO:0006281">
    <property type="term" value="P:DNA repair"/>
    <property type="evidence" value="ECO:0007669"/>
    <property type="project" value="TreeGrafter"/>
</dbReference>
<feature type="region of interest" description="Disordered" evidence="4">
    <location>
        <begin position="1"/>
        <end position="25"/>
    </location>
</feature>
<dbReference type="Pfam" id="PF00176">
    <property type="entry name" value="SNF2-rel_dom"/>
    <property type="match status" value="1"/>
</dbReference>
<comment type="caution">
    <text evidence="6">The sequence shown here is derived from an EMBL/GenBank/DDBJ whole genome shotgun (WGS) entry which is preliminary data.</text>
</comment>
<dbReference type="GO" id="GO:0016787">
    <property type="term" value="F:hydrolase activity"/>
    <property type="evidence" value="ECO:0007669"/>
    <property type="project" value="UniProtKB-KW"/>
</dbReference>
<evidence type="ECO:0000256" key="1">
    <source>
        <dbReference type="ARBA" id="ARBA00022741"/>
    </source>
</evidence>
<dbReference type="GO" id="GO:0005634">
    <property type="term" value="C:nucleus"/>
    <property type="evidence" value="ECO:0007669"/>
    <property type="project" value="TreeGrafter"/>
</dbReference>
<organism evidence="6 7">
    <name type="scientific">Karstenula rhodostoma CBS 690.94</name>
    <dbReference type="NCBI Taxonomy" id="1392251"/>
    <lineage>
        <taxon>Eukaryota</taxon>
        <taxon>Fungi</taxon>
        <taxon>Dikarya</taxon>
        <taxon>Ascomycota</taxon>
        <taxon>Pezizomycotina</taxon>
        <taxon>Dothideomycetes</taxon>
        <taxon>Pleosporomycetidae</taxon>
        <taxon>Pleosporales</taxon>
        <taxon>Massarineae</taxon>
        <taxon>Didymosphaeriaceae</taxon>
        <taxon>Karstenula</taxon>
    </lineage>
</organism>
<dbReference type="InterPro" id="IPR050628">
    <property type="entry name" value="SNF2_RAD54_helicase_TF"/>
</dbReference>
<evidence type="ECO:0000259" key="5">
    <source>
        <dbReference type="Pfam" id="PF00176"/>
    </source>
</evidence>
<dbReference type="Proteomes" id="UP000799764">
    <property type="component" value="Unassembled WGS sequence"/>
</dbReference>
<dbReference type="SUPFAM" id="SSF52540">
    <property type="entry name" value="P-loop containing nucleoside triphosphate hydrolases"/>
    <property type="match status" value="1"/>
</dbReference>
<protein>
    <recommendedName>
        <fullName evidence="5">SNF2 N-terminal domain-containing protein</fullName>
    </recommendedName>
</protein>
<sequence length="221" mass="25065">MAGGDLPLRYPSPDEPWTPHAGDPTGALATIRNIFRSATKEPDTEESSHGLPQDEKEKQIIEHALNRILHMLYNLNHGALLALDMGLGKTLVVLALCIELTKRYRGVDERWTHQPDDLRLQEEQLVGVTPFRGGILIVAPLSVLTHWERSFGDHVKAGHFSVLVYLPEHRATSTLIKYDVVIMIYHTLRGERDDRQKAYANGRKCFCPLLDLYWLLLVLDV</sequence>
<keyword evidence="1" id="KW-0547">Nucleotide-binding</keyword>
<evidence type="ECO:0000313" key="6">
    <source>
        <dbReference type="EMBL" id="KAF2438572.1"/>
    </source>
</evidence>